<feature type="compositionally biased region" description="Basic and acidic residues" evidence="1">
    <location>
        <begin position="98"/>
        <end position="114"/>
    </location>
</feature>
<feature type="region of interest" description="Disordered" evidence="1">
    <location>
        <begin position="229"/>
        <end position="249"/>
    </location>
</feature>
<evidence type="ECO:0000313" key="3">
    <source>
        <dbReference type="Proteomes" id="UP000799770"/>
    </source>
</evidence>
<dbReference type="EMBL" id="ML977312">
    <property type="protein sequence ID" value="KAF2121061.1"/>
    <property type="molecule type" value="Genomic_DNA"/>
</dbReference>
<dbReference type="AlphaFoldDB" id="A0A6A5ZS40"/>
<feature type="region of interest" description="Disordered" evidence="1">
    <location>
        <begin position="263"/>
        <end position="298"/>
    </location>
</feature>
<organism evidence="2 3">
    <name type="scientific">Lophiotrema nucula</name>
    <dbReference type="NCBI Taxonomy" id="690887"/>
    <lineage>
        <taxon>Eukaryota</taxon>
        <taxon>Fungi</taxon>
        <taxon>Dikarya</taxon>
        <taxon>Ascomycota</taxon>
        <taxon>Pezizomycotina</taxon>
        <taxon>Dothideomycetes</taxon>
        <taxon>Pleosporomycetidae</taxon>
        <taxon>Pleosporales</taxon>
        <taxon>Lophiotremataceae</taxon>
        <taxon>Lophiotrema</taxon>
    </lineage>
</organism>
<feature type="region of interest" description="Disordered" evidence="1">
    <location>
        <begin position="94"/>
        <end position="125"/>
    </location>
</feature>
<dbReference type="OrthoDB" id="3801063at2759"/>
<evidence type="ECO:0000313" key="2">
    <source>
        <dbReference type="EMBL" id="KAF2121061.1"/>
    </source>
</evidence>
<gene>
    <name evidence="2" type="ORF">BDV96DRAFT_640474</name>
</gene>
<accession>A0A6A5ZS40</accession>
<evidence type="ECO:0000256" key="1">
    <source>
        <dbReference type="SAM" id="MobiDB-lite"/>
    </source>
</evidence>
<name>A0A6A5ZS40_9PLEO</name>
<reference evidence="2" key="1">
    <citation type="journal article" date="2020" name="Stud. Mycol.">
        <title>101 Dothideomycetes genomes: a test case for predicting lifestyles and emergence of pathogens.</title>
        <authorList>
            <person name="Haridas S."/>
            <person name="Albert R."/>
            <person name="Binder M."/>
            <person name="Bloem J."/>
            <person name="Labutti K."/>
            <person name="Salamov A."/>
            <person name="Andreopoulos B."/>
            <person name="Baker S."/>
            <person name="Barry K."/>
            <person name="Bills G."/>
            <person name="Bluhm B."/>
            <person name="Cannon C."/>
            <person name="Castanera R."/>
            <person name="Culley D."/>
            <person name="Daum C."/>
            <person name="Ezra D."/>
            <person name="Gonzalez J."/>
            <person name="Henrissat B."/>
            <person name="Kuo A."/>
            <person name="Liang C."/>
            <person name="Lipzen A."/>
            <person name="Lutzoni F."/>
            <person name="Magnuson J."/>
            <person name="Mondo S."/>
            <person name="Nolan M."/>
            <person name="Ohm R."/>
            <person name="Pangilinan J."/>
            <person name="Park H.-J."/>
            <person name="Ramirez L."/>
            <person name="Alfaro M."/>
            <person name="Sun H."/>
            <person name="Tritt A."/>
            <person name="Yoshinaga Y."/>
            <person name="Zwiers L.-H."/>
            <person name="Turgeon B."/>
            <person name="Goodwin S."/>
            <person name="Spatafora J."/>
            <person name="Crous P."/>
            <person name="Grigoriev I."/>
        </authorList>
    </citation>
    <scope>NUCLEOTIDE SEQUENCE</scope>
    <source>
        <strain evidence="2">CBS 627.86</strain>
    </source>
</reference>
<feature type="compositionally biased region" description="Basic and acidic residues" evidence="1">
    <location>
        <begin position="284"/>
        <end position="298"/>
    </location>
</feature>
<keyword evidence="3" id="KW-1185">Reference proteome</keyword>
<sequence length="298" mass="32723">MKANDRKLVRDEDPAKVEATARLIFIILIERCITGYTGPASKDERRKEDQAVNCLDRFYRIVYTLKIWKAVCRDCIHDDSKIIELVHQPITTIRQKQAQKDTNQKRKNDKEHTAKAASVQSNTPSAFHFGGRSGGGYYHSQTQPINLSTPGSRHLNTQEGSNHETFDGTLDMADHKDFGGPLAGAPGTQRNNVVFATDNGHSSIMYNSRYSGVDNEGLVAATGNPYGSTIRGHNRTSGPAESIFGADSSSGRINTRIAGLKEPKSAHDLHGPTIMGYGDPSDLSLHHEDRAPENEKPA</sequence>
<protein>
    <submittedName>
        <fullName evidence="2">Uncharacterized protein</fullName>
    </submittedName>
</protein>
<proteinExistence type="predicted"/>
<dbReference type="Proteomes" id="UP000799770">
    <property type="component" value="Unassembled WGS sequence"/>
</dbReference>